<feature type="domain" description="CBS" evidence="12">
    <location>
        <begin position="228"/>
        <end position="288"/>
    </location>
</feature>
<comment type="caution">
    <text evidence="14">The sequence shown here is derived from an EMBL/GenBank/DDBJ whole genome shotgun (WGS) entry which is preliminary data.</text>
</comment>
<gene>
    <name evidence="14" type="ORF">CHK_0320</name>
</gene>
<dbReference type="SUPFAM" id="SSF54631">
    <property type="entry name" value="CBS-domain pair"/>
    <property type="match status" value="1"/>
</dbReference>
<dbReference type="Pfam" id="PF00571">
    <property type="entry name" value="CBS"/>
    <property type="match status" value="2"/>
</dbReference>
<dbReference type="InterPro" id="IPR051676">
    <property type="entry name" value="UPF0053_domain"/>
</dbReference>
<feature type="transmembrane region" description="Helical" evidence="11">
    <location>
        <begin position="6"/>
        <end position="35"/>
    </location>
</feature>
<dbReference type="STRING" id="270498.CHK_0320"/>
<evidence type="ECO:0000256" key="10">
    <source>
        <dbReference type="PROSITE-ProRule" id="PRU01193"/>
    </source>
</evidence>
<comment type="similarity">
    <text evidence="2">Belongs to the UPF0053 family.</text>
</comment>
<evidence type="ECO:0000256" key="1">
    <source>
        <dbReference type="ARBA" id="ARBA00004651"/>
    </source>
</evidence>
<dbReference type="InterPro" id="IPR046342">
    <property type="entry name" value="CBS_dom_sf"/>
</dbReference>
<dbReference type="Gene3D" id="3.10.580.10">
    <property type="entry name" value="CBS-domain"/>
    <property type="match status" value="1"/>
</dbReference>
<feature type="domain" description="CNNM transmembrane" evidence="13">
    <location>
        <begin position="2"/>
        <end position="208"/>
    </location>
</feature>
<feature type="transmembrane region" description="Helical" evidence="11">
    <location>
        <begin position="56"/>
        <end position="82"/>
    </location>
</feature>
<keyword evidence="8 10" id="KW-0472">Membrane</keyword>
<keyword evidence="7 9" id="KW-0129">CBS domain</keyword>
<keyword evidence="15" id="KW-1185">Reference proteome</keyword>
<evidence type="ECO:0000256" key="11">
    <source>
        <dbReference type="SAM" id="Phobius"/>
    </source>
</evidence>
<accession>A0A0M2NP77</accession>
<keyword evidence="3" id="KW-1003">Cell membrane</keyword>
<dbReference type="GO" id="GO:0005886">
    <property type="term" value="C:plasma membrane"/>
    <property type="evidence" value="ECO:0007669"/>
    <property type="project" value="UniProtKB-SubCell"/>
</dbReference>
<keyword evidence="4 10" id="KW-0812">Transmembrane</keyword>
<evidence type="ECO:0000313" key="15">
    <source>
        <dbReference type="Proteomes" id="UP000034076"/>
    </source>
</evidence>
<dbReference type="AlphaFoldDB" id="A0A0M2NP77"/>
<dbReference type="InterPro" id="IPR016169">
    <property type="entry name" value="FAD-bd_PCMH_sub2"/>
</dbReference>
<evidence type="ECO:0000256" key="2">
    <source>
        <dbReference type="ARBA" id="ARBA00006337"/>
    </source>
</evidence>
<dbReference type="SUPFAM" id="SSF56176">
    <property type="entry name" value="FAD-binding/transporter-associated domain-like"/>
    <property type="match status" value="1"/>
</dbReference>
<dbReference type="InterPro" id="IPR036318">
    <property type="entry name" value="FAD-bd_PCMH-like_sf"/>
</dbReference>
<evidence type="ECO:0000256" key="9">
    <source>
        <dbReference type="PROSITE-ProRule" id="PRU00703"/>
    </source>
</evidence>
<evidence type="ECO:0000259" key="12">
    <source>
        <dbReference type="PROSITE" id="PS51371"/>
    </source>
</evidence>
<name>A0A0M2NP77_9FIRM</name>
<dbReference type="GO" id="GO:0050660">
    <property type="term" value="F:flavin adenine dinucleotide binding"/>
    <property type="evidence" value="ECO:0007669"/>
    <property type="project" value="InterPro"/>
</dbReference>
<evidence type="ECO:0000256" key="6">
    <source>
        <dbReference type="ARBA" id="ARBA00022989"/>
    </source>
</evidence>
<dbReference type="PROSITE" id="PS51846">
    <property type="entry name" value="CNNM"/>
    <property type="match status" value="1"/>
</dbReference>
<feature type="transmembrane region" description="Helical" evidence="11">
    <location>
        <begin position="142"/>
        <end position="164"/>
    </location>
</feature>
<evidence type="ECO:0000256" key="3">
    <source>
        <dbReference type="ARBA" id="ARBA00022475"/>
    </source>
</evidence>
<dbReference type="PANTHER" id="PTHR43099">
    <property type="entry name" value="UPF0053 PROTEIN YRKA"/>
    <property type="match status" value="1"/>
</dbReference>
<comment type="subcellular location">
    <subcellularLocation>
        <location evidence="1">Cell membrane</location>
        <topology evidence="1">Multi-pass membrane protein</topology>
    </subcellularLocation>
</comment>
<dbReference type="PROSITE" id="PS51371">
    <property type="entry name" value="CBS"/>
    <property type="match status" value="2"/>
</dbReference>
<dbReference type="Pfam" id="PF01595">
    <property type="entry name" value="CNNM"/>
    <property type="match status" value="1"/>
</dbReference>
<dbReference type="CDD" id="cd04590">
    <property type="entry name" value="CBS_pair_CorC_HlyC_assoc"/>
    <property type="match status" value="1"/>
</dbReference>
<sequence>MEIDPLVWQLLLQVVLIAINAFFASTEIAVISLNANKVRKQAEEGDKKAKQMLKMVEIPAGFLSTIQIGITLAGFLGSAFAADNFASRLVDWMVNVQGVTSISPDTLNTIAVIIITLILSYFTLVFGELVPKRIAMQKPDRVARKSAGVITALSIVMKPIVWLLSVSTNGILRLLRMNPNEEEEAVTEEEIRLMVDVGEERGTIEAAEREMIENIFEFNNTTAKDVMMHRTNVTAIWKEDTPEEILKVIRESGLSRFPVYDEDIDDVVGVLSTRAYLLNEKSAHPKPLMDIIYPAYCVPESVHTDVLFREMQRQKIHIAIVVDEYGGMSGIVTMEDLLEEIVGNIYDEFDPQDEQEIIAVKDNLWRISGSAEIRNIAEVLEIELPEDEDFDTLGGLVFSRLNTIPEDGSHPSVDAFGLHIHVEKIEDRRVEWALVSKLDQMSGSEGKEEKK</sequence>
<dbReference type="InterPro" id="IPR000644">
    <property type="entry name" value="CBS_dom"/>
</dbReference>
<evidence type="ECO:0000256" key="4">
    <source>
        <dbReference type="ARBA" id="ARBA00022692"/>
    </source>
</evidence>
<organism evidence="14 15">
    <name type="scientific">Christensenella hongkongensis</name>
    <dbReference type="NCBI Taxonomy" id="270498"/>
    <lineage>
        <taxon>Bacteria</taxon>
        <taxon>Bacillati</taxon>
        <taxon>Bacillota</taxon>
        <taxon>Clostridia</taxon>
        <taxon>Christensenellales</taxon>
        <taxon>Christensenellaceae</taxon>
        <taxon>Christensenella</taxon>
    </lineage>
</organism>
<keyword evidence="5" id="KW-0677">Repeat</keyword>
<evidence type="ECO:0000313" key="14">
    <source>
        <dbReference type="EMBL" id="KKI52212.1"/>
    </source>
</evidence>
<evidence type="ECO:0000256" key="8">
    <source>
        <dbReference type="ARBA" id="ARBA00023136"/>
    </source>
</evidence>
<dbReference type="RefSeq" id="WP_200896512.1">
    <property type="nucleotide sequence ID" value="NZ_CAUERS010000109.1"/>
</dbReference>
<dbReference type="InterPro" id="IPR005170">
    <property type="entry name" value="Transptr-assoc_dom"/>
</dbReference>
<evidence type="ECO:0000256" key="7">
    <source>
        <dbReference type="ARBA" id="ARBA00023122"/>
    </source>
</evidence>
<dbReference type="EMBL" id="LAYJ01000033">
    <property type="protein sequence ID" value="KKI52212.1"/>
    <property type="molecule type" value="Genomic_DNA"/>
</dbReference>
<dbReference type="Gene3D" id="3.30.465.10">
    <property type="match status" value="1"/>
</dbReference>
<dbReference type="FunFam" id="3.10.580.10:FF:000002">
    <property type="entry name" value="Magnesium/cobalt efflux protein CorC"/>
    <property type="match status" value="1"/>
</dbReference>
<proteinExistence type="inferred from homology"/>
<dbReference type="PANTHER" id="PTHR43099:SF2">
    <property type="entry name" value="UPF0053 PROTEIN YRKA"/>
    <property type="match status" value="1"/>
</dbReference>
<dbReference type="Proteomes" id="UP000034076">
    <property type="component" value="Unassembled WGS sequence"/>
</dbReference>
<keyword evidence="6 10" id="KW-1133">Transmembrane helix</keyword>
<evidence type="ECO:0000256" key="5">
    <source>
        <dbReference type="ARBA" id="ARBA00022737"/>
    </source>
</evidence>
<reference evidence="14 15" key="1">
    <citation type="submission" date="2015-04" db="EMBL/GenBank/DDBJ databases">
        <title>Draft genome sequence of bacteremic isolate Catabacter hongkongensis type strain HKU16T.</title>
        <authorList>
            <person name="Lau S.K."/>
            <person name="Teng J.L."/>
            <person name="Huang Y."/>
            <person name="Curreem S.O."/>
            <person name="Tsui S.K."/>
            <person name="Woo P.C."/>
        </authorList>
    </citation>
    <scope>NUCLEOTIDE SEQUENCE [LARGE SCALE GENOMIC DNA]</scope>
    <source>
        <strain evidence="14 15">HKU16</strain>
    </source>
</reference>
<dbReference type="SMART" id="SM00116">
    <property type="entry name" value="CBS"/>
    <property type="match status" value="2"/>
</dbReference>
<dbReference type="InterPro" id="IPR002550">
    <property type="entry name" value="CNNM"/>
</dbReference>
<dbReference type="PATRIC" id="fig|270498.16.peg.2929"/>
<evidence type="ECO:0000259" key="13">
    <source>
        <dbReference type="PROSITE" id="PS51846"/>
    </source>
</evidence>
<dbReference type="Pfam" id="PF03471">
    <property type="entry name" value="CorC_HlyC"/>
    <property type="match status" value="1"/>
</dbReference>
<feature type="transmembrane region" description="Helical" evidence="11">
    <location>
        <begin position="110"/>
        <end position="130"/>
    </location>
</feature>
<protein>
    <submittedName>
        <fullName evidence="14">Magnesium and cobalt efflux protein CorC</fullName>
    </submittedName>
</protein>
<dbReference type="InterPro" id="IPR044751">
    <property type="entry name" value="Ion_transp-like_CBS"/>
</dbReference>
<feature type="domain" description="CBS" evidence="12">
    <location>
        <begin position="289"/>
        <end position="348"/>
    </location>
</feature>
<dbReference type="SMART" id="SM01091">
    <property type="entry name" value="CorC_HlyC"/>
    <property type="match status" value="1"/>
</dbReference>